<protein>
    <submittedName>
        <fullName evidence="1">Unannotated protein</fullName>
    </submittedName>
</protein>
<gene>
    <name evidence="1" type="ORF">UFOPK2366_01302</name>
</gene>
<dbReference type="AlphaFoldDB" id="A0A6J6PYH0"/>
<name>A0A6J6PYH0_9ZZZZ</name>
<reference evidence="1" key="1">
    <citation type="submission" date="2020-05" db="EMBL/GenBank/DDBJ databases">
        <authorList>
            <person name="Chiriac C."/>
            <person name="Salcher M."/>
            <person name="Ghai R."/>
            <person name="Kavagutti S V."/>
        </authorList>
    </citation>
    <scope>NUCLEOTIDE SEQUENCE</scope>
</reference>
<dbReference type="EMBL" id="CAEZXM010000253">
    <property type="protein sequence ID" value="CAB4701875.1"/>
    <property type="molecule type" value="Genomic_DNA"/>
</dbReference>
<accession>A0A6J6PYH0</accession>
<sequence>MALDDRSGAVAATTLDDIGVQRSLHQEQRVGEAASVLFEDAHEQFANGLALQLWIGDSCKALEEALPGIDMNEFDAHVASKRFDDLIAFALTHQAGVYVHAGELRANGTMHQGRCDSRVDSTRETTDHAMRAHLGAHCSNLIVDDRGHGPTWFTASKVVQEPAQHLHAKR</sequence>
<organism evidence="1">
    <name type="scientific">freshwater metagenome</name>
    <dbReference type="NCBI Taxonomy" id="449393"/>
    <lineage>
        <taxon>unclassified sequences</taxon>
        <taxon>metagenomes</taxon>
        <taxon>ecological metagenomes</taxon>
    </lineage>
</organism>
<evidence type="ECO:0000313" key="1">
    <source>
        <dbReference type="EMBL" id="CAB4701875.1"/>
    </source>
</evidence>
<proteinExistence type="predicted"/>